<keyword evidence="2" id="KW-0812">Transmembrane</keyword>
<keyword evidence="4" id="KW-1185">Reference proteome</keyword>
<feature type="transmembrane region" description="Helical" evidence="2">
    <location>
        <begin position="29"/>
        <end position="48"/>
    </location>
</feature>
<dbReference type="EMBL" id="AP027731">
    <property type="protein sequence ID" value="BDZ45249.1"/>
    <property type="molecule type" value="Genomic_DNA"/>
</dbReference>
<proteinExistence type="predicted"/>
<sequence length="134" mass="13721">MSVPSGAPEPLPETPAEVRVRRSPKILRFLLTGALVGAVAALILTFAFPPNTQYPASQVFGFLLLIGVAIGAAVGGLIAVFIDRALQRRARVVPAVVEVTPPAPAEPDADPEEQGPGGSATPADPVDPSGSPRP</sequence>
<feature type="transmembrane region" description="Helical" evidence="2">
    <location>
        <begin position="60"/>
        <end position="82"/>
    </location>
</feature>
<dbReference type="RefSeq" id="WP_286278621.1">
    <property type="nucleotide sequence ID" value="NZ_AP027731.1"/>
</dbReference>
<evidence type="ECO:0000313" key="4">
    <source>
        <dbReference type="Proteomes" id="UP001321498"/>
    </source>
</evidence>
<keyword evidence="2" id="KW-1133">Transmembrane helix</keyword>
<dbReference type="Proteomes" id="UP001321498">
    <property type="component" value="Chromosome"/>
</dbReference>
<keyword evidence="2" id="KW-0472">Membrane</keyword>
<organism evidence="3 4">
    <name type="scientific">Naasia aerilata</name>
    <dbReference type="NCBI Taxonomy" id="1162966"/>
    <lineage>
        <taxon>Bacteria</taxon>
        <taxon>Bacillati</taxon>
        <taxon>Actinomycetota</taxon>
        <taxon>Actinomycetes</taxon>
        <taxon>Micrococcales</taxon>
        <taxon>Microbacteriaceae</taxon>
        <taxon>Naasia</taxon>
    </lineage>
</organism>
<reference evidence="4" key="1">
    <citation type="journal article" date="2019" name="Int. J. Syst. Evol. Microbiol.">
        <title>The Global Catalogue of Microorganisms (GCM) 10K type strain sequencing project: providing services to taxonomists for standard genome sequencing and annotation.</title>
        <authorList>
            <consortium name="The Broad Institute Genomics Platform"/>
            <consortium name="The Broad Institute Genome Sequencing Center for Infectious Disease"/>
            <person name="Wu L."/>
            <person name="Ma J."/>
        </authorList>
    </citation>
    <scope>NUCLEOTIDE SEQUENCE [LARGE SCALE GENOMIC DNA]</scope>
    <source>
        <strain evidence="4">NBRC 108725</strain>
    </source>
</reference>
<protein>
    <recommendedName>
        <fullName evidence="5">Lipopolysaccharide assembly protein A domain-containing protein</fullName>
    </recommendedName>
</protein>
<evidence type="ECO:0000313" key="3">
    <source>
        <dbReference type="EMBL" id="BDZ45249.1"/>
    </source>
</evidence>
<name>A0ABN6XK66_9MICO</name>
<gene>
    <name evidence="3" type="ORF">GCM10025866_11580</name>
</gene>
<evidence type="ECO:0000256" key="1">
    <source>
        <dbReference type="SAM" id="MobiDB-lite"/>
    </source>
</evidence>
<accession>A0ABN6XK66</accession>
<evidence type="ECO:0000256" key="2">
    <source>
        <dbReference type="SAM" id="Phobius"/>
    </source>
</evidence>
<feature type="region of interest" description="Disordered" evidence="1">
    <location>
        <begin position="100"/>
        <end position="134"/>
    </location>
</feature>
<evidence type="ECO:0008006" key="5">
    <source>
        <dbReference type="Google" id="ProtNLM"/>
    </source>
</evidence>